<feature type="region of interest" description="Disordered" evidence="8">
    <location>
        <begin position="376"/>
        <end position="404"/>
    </location>
</feature>
<dbReference type="PANTHER" id="PTHR10983">
    <property type="entry name" value="1-ACYLGLYCEROL-3-PHOSPHATE ACYLTRANSFERASE-RELATED"/>
    <property type="match status" value="1"/>
</dbReference>
<evidence type="ECO:0000256" key="7">
    <source>
        <dbReference type="ARBA" id="ARBA00023315"/>
    </source>
</evidence>
<comment type="caution">
    <text evidence="11">The sequence shown here is derived from an EMBL/GenBank/DDBJ whole genome shotgun (WGS) entry which is preliminary data.</text>
</comment>
<evidence type="ECO:0000256" key="5">
    <source>
        <dbReference type="ARBA" id="ARBA00013211"/>
    </source>
</evidence>
<comment type="pathway">
    <text evidence="3">Lipid metabolism.</text>
</comment>
<evidence type="ECO:0000256" key="4">
    <source>
        <dbReference type="ARBA" id="ARBA00008655"/>
    </source>
</evidence>
<keyword evidence="6" id="KW-0808">Transferase</keyword>
<keyword evidence="9" id="KW-0472">Membrane</keyword>
<protein>
    <recommendedName>
        <fullName evidence="5">1-acylglycerol-3-phosphate O-acyltransferase</fullName>
        <ecNumber evidence="5">2.3.1.51</ecNumber>
    </recommendedName>
</protein>
<organism evidence="11 12">
    <name type="scientific">Linum tenue</name>
    <dbReference type="NCBI Taxonomy" id="586396"/>
    <lineage>
        <taxon>Eukaryota</taxon>
        <taxon>Viridiplantae</taxon>
        <taxon>Streptophyta</taxon>
        <taxon>Embryophyta</taxon>
        <taxon>Tracheophyta</taxon>
        <taxon>Spermatophyta</taxon>
        <taxon>Magnoliopsida</taxon>
        <taxon>eudicotyledons</taxon>
        <taxon>Gunneridae</taxon>
        <taxon>Pentapetalae</taxon>
        <taxon>rosids</taxon>
        <taxon>fabids</taxon>
        <taxon>Malpighiales</taxon>
        <taxon>Linaceae</taxon>
        <taxon>Linum</taxon>
    </lineage>
</organism>
<dbReference type="Pfam" id="PF01553">
    <property type="entry name" value="Acyltransferase"/>
    <property type="match status" value="1"/>
</dbReference>
<feature type="transmembrane region" description="Helical" evidence="9">
    <location>
        <begin position="6"/>
        <end position="33"/>
    </location>
</feature>
<sequence>MAIAAAVIVPLGVLFFFSGLAVNLFQAVCFVLIRPLSKSTYRIINRAVAELLWLELVWIVDWWAGVKIELYTDSETFRQMGNEHALVLCNHRSDIDWLVGWVLAQRSGCLGSALAVMKKSLKLLPVIGWSMWFSEYLFLERNWAKDESTLKLYPVLIVVSFYLQSGIQRLRDFPRPFWLALFVEGTRFTQAKLLAAQEYAASAGLPVPRNVLIPRTKGFVSAVSNMRTFVPAIYDVTVAIPKSSPQPTMIRLFKGQSSVVHCHLKRHSMKDLPDTDDAVAQWCRDLFVAKDALLDKHDADGTFTDQDLVNMGRPIKSLVVVTSWASLLVFGTLKFLQWSSLLSSWKGIAISAACLAIITVLMQVLIRFSQSERSTPARVARKTRPQNQAGGELSSDAAAERNGH</sequence>
<evidence type="ECO:0000256" key="9">
    <source>
        <dbReference type="SAM" id="Phobius"/>
    </source>
</evidence>
<proteinExistence type="inferred from homology"/>
<dbReference type="Proteomes" id="UP001154282">
    <property type="component" value="Unassembled WGS sequence"/>
</dbReference>
<evidence type="ECO:0000256" key="2">
    <source>
        <dbReference type="ARBA" id="ARBA00004728"/>
    </source>
</evidence>
<comment type="similarity">
    <text evidence="4">Belongs to the 1-acyl-sn-glycerol-3-phosphate acyltransferase family.</text>
</comment>
<comment type="catalytic activity">
    <reaction evidence="1">
        <text>a 1-acyl-sn-glycero-3-phosphate + an acyl-CoA = a 1,2-diacyl-sn-glycero-3-phosphate + CoA</text>
        <dbReference type="Rhea" id="RHEA:19709"/>
        <dbReference type="ChEBI" id="CHEBI:57287"/>
        <dbReference type="ChEBI" id="CHEBI:57970"/>
        <dbReference type="ChEBI" id="CHEBI:58342"/>
        <dbReference type="ChEBI" id="CHEBI:58608"/>
        <dbReference type="EC" id="2.3.1.51"/>
    </reaction>
</comment>
<accession>A0AAV0GWK4</accession>
<keyword evidence="12" id="KW-1185">Reference proteome</keyword>
<gene>
    <name evidence="11" type="ORF">LITE_LOCUS1319</name>
</gene>
<dbReference type="EC" id="2.3.1.51" evidence="5"/>
<keyword evidence="7" id="KW-0012">Acyltransferase</keyword>
<comment type="pathway">
    <text evidence="2">Phospholipid metabolism; CDP-diacylglycerol biosynthesis; CDP-diacylglycerol from sn-glycerol 3-phosphate: step 2/3.</text>
</comment>
<evidence type="ECO:0000256" key="6">
    <source>
        <dbReference type="ARBA" id="ARBA00022679"/>
    </source>
</evidence>
<dbReference type="CDD" id="cd07990">
    <property type="entry name" value="LPLAT_LCLAT1-like"/>
    <property type="match status" value="1"/>
</dbReference>
<keyword evidence="9" id="KW-0812">Transmembrane</keyword>
<name>A0AAV0GWK4_9ROSI</name>
<evidence type="ECO:0000313" key="12">
    <source>
        <dbReference type="Proteomes" id="UP001154282"/>
    </source>
</evidence>
<evidence type="ECO:0000313" key="11">
    <source>
        <dbReference type="EMBL" id="CAI0377081.1"/>
    </source>
</evidence>
<feature type="transmembrane region" description="Helical" evidence="9">
    <location>
        <begin position="318"/>
        <end position="336"/>
    </location>
</feature>
<feature type="domain" description="Phospholipid/glycerol acyltransferase" evidence="10">
    <location>
        <begin position="85"/>
        <end position="220"/>
    </location>
</feature>
<keyword evidence="9" id="KW-1133">Transmembrane helix</keyword>
<dbReference type="AlphaFoldDB" id="A0AAV0GWK4"/>
<dbReference type="InterPro" id="IPR002123">
    <property type="entry name" value="Plipid/glycerol_acylTrfase"/>
</dbReference>
<dbReference type="GO" id="GO:0012505">
    <property type="term" value="C:endomembrane system"/>
    <property type="evidence" value="ECO:0007669"/>
    <property type="project" value="TreeGrafter"/>
</dbReference>
<evidence type="ECO:0000256" key="1">
    <source>
        <dbReference type="ARBA" id="ARBA00001141"/>
    </source>
</evidence>
<dbReference type="PANTHER" id="PTHR10983:SF24">
    <property type="entry name" value="1-ACYLGLYCEROL-3-PHOSPHATE O-ACYLTRANSFERASE 3, ISOFORM E-RELATED"/>
    <property type="match status" value="1"/>
</dbReference>
<dbReference type="GO" id="GO:0003841">
    <property type="term" value="F:1-acylglycerol-3-phosphate O-acyltransferase activity"/>
    <property type="evidence" value="ECO:0007669"/>
    <property type="project" value="UniProtKB-EC"/>
</dbReference>
<evidence type="ECO:0000256" key="3">
    <source>
        <dbReference type="ARBA" id="ARBA00005189"/>
    </source>
</evidence>
<feature type="transmembrane region" description="Helical" evidence="9">
    <location>
        <begin position="348"/>
        <end position="368"/>
    </location>
</feature>
<dbReference type="SUPFAM" id="SSF69593">
    <property type="entry name" value="Glycerol-3-phosphate (1)-acyltransferase"/>
    <property type="match status" value="1"/>
</dbReference>
<dbReference type="EMBL" id="CAMGYJ010000002">
    <property type="protein sequence ID" value="CAI0377081.1"/>
    <property type="molecule type" value="Genomic_DNA"/>
</dbReference>
<evidence type="ECO:0000259" key="10">
    <source>
        <dbReference type="SMART" id="SM00563"/>
    </source>
</evidence>
<dbReference type="InterPro" id="IPR032098">
    <property type="entry name" value="Acyltransf_C"/>
</dbReference>
<evidence type="ECO:0000256" key="8">
    <source>
        <dbReference type="SAM" id="MobiDB-lite"/>
    </source>
</evidence>
<dbReference type="Pfam" id="PF16076">
    <property type="entry name" value="Acyltransf_C"/>
    <property type="match status" value="1"/>
</dbReference>
<reference evidence="11" key="1">
    <citation type="submission" date="2022-08" db="EMBL/GenBank/DDBJ databases">
        <authorList>
            <person name="Gutierrez-Valencia J."/>
        </authorList>
    </citation>
    <scope>NUCLEOTIDE SEQUENCE</scope>
</reference>
<dbReference type="SMART" id="SM00563">
    <property type="entry name" value="PlsC"/>
    <property type="match status" value="1"/>
</dbReference>